<comment type="caution">
    <text evidence="3">The sequence shown here is derived from an EMBL/GenBank/DDBJ whole genome shotgun (WGS) entry which is preliminary data.</text>
</comment>
<evidence type="ECO:0000313" key="4">
    <source>
        <dbReference type="Proteomes" id="UP001365128"/>
    </source>
</evidence>
<accession>A0ABR1L6M6</accession>
<evidence type="ECO:0000259" key="2">
    <source>
        <dbReference type="Pfam" id="PF01636"/>
    </source>
</evidence>
<feature type="compositionally biased region" description="Polar residues" evidence="1">
    <location>
        <begin position="389"/>
        <end position="401"/>
    </location>
</feature>
<sequence>MDHDEIAEGIFDIERYEYGFHLAEHKKWIYEEVGRIRGSSDPAVCTGIMGGSFNFALKLDFVDGGPPWLIRFPLLGRVMFPDEKTLNEIAVMEYLREKTSLPVPEVVAYSLTKDTPQGVGPFIITTFFEGGTRLIDRMRKEAADRKAGLDLDLSEEILEKSYRVMAKITLELSRCTFDRVGSIERDGDEGNAEWKIGERAAITHCINETMRCCGVRPERILEGSFTVDQYFTALLDEHMHQLQTQRNAAEIIRKKEGSEDDMELCAEDFRKKFLARHFFRNTILPKFPASPDLPAAALFCDDLSPGNVLVDDDFNIVAAIDWEFSYAAPYQYTCSPPHWLLINSPGDWMWEHGITNFLDTYRPRFETFLKILRQLEEEDKAKDDIADSVSESDQSSNRPRLSTLMQQSWDDGTFWLVEAVKRSGDIDQVYWDCLDERFHGNRVSALEREKLLDEETRREMELLVEKKLEDLRLYNAELEVFQKKKKEHEERVERDTEAEAEAEAENRKGQEHVEGETEDKDGEEIIEVNGQEVKDEKDA</sequence>
<dbReference type="InterPro" id="IPR051678">
    <property type="entry name" value="AGP_Transferase"/>
</dbReference>
<dbReference type="SUPFAM" id="SSF56112">
    <property type="entry name" value="Protein kinase-like (PK-like)"/>
    <property type="match status" value="1"/>
</dbReference>
<dbReference type="InterPro" id="IPR011009">
    <property type="entry name" value="Kinase-like_dom_sf"/>
</dbReference>
<dbReference type="EMBL" id="JBBPDW010000078">
    <property type="protein sequence ID" value="KAK7529307.1"/>
    <property type="molecule type" value="Genomic_DNA"/>
</dbReference>
<evidence type="ECO:0000256" key="1">
    <source>
        <dbReference type="SAM" id="MobiDB-lite"/>
    </source>
</evidence>
<feature type="compositionally biased region" description="Acidic residues" evidence="1">
    <location>
        <begin position="516"/>
        <end position="526"/>
    </location>
</feature>
<dbReference type="Pfam" id="PF01636">
    <property type="entry name" value="APH"/>
    <property type="match status" value="1"/>
</dbReference>
<dbReference type="InterPro" id="IPR002575">
    <property type="entry name" value="Aminoglycoside_PTrfase"/>
</dbReference>
<proteinExistence type="predicted"/>
<protein>
    <submittedName>
        <fullName evidence="3">Kinase-like domain-containing protein</fullName>
    </submittedName>
</protein>
<keyword evidence="4" id="KW-1185">Reference proteome</keyword>
<organism evidence="3 4">
    <name type="scientific">Phyllosticta citricarpa</name>
    <dbReference type="NCBI Taxonomy" id="55181"/>
    <lineage>
        <taxon>Eukaryota</taxon>
        <taxon>Fungi</taxon>
        <taxon>Dikarya</taxon>
        <taxon>Ascomycota</taxon>
        <taxon>Pezizomycotina</taxon>
        <taxon>Dothideomycetes</taxon>
        <taxon>Dothideomycetes incertae sedis</taxon>
        <taxon>Botryosphaeriales</taxon>
        <taxon>Phyllostictaceae</taxon>
        <taxon>Phyllosticta</taxon>
    </lineage>
</organism>
<feature type="region of interest" description="Disordered" evidence="1">
    <location>
        <begin position="485"/>
        <end position="539"/>
    </location>
</feature>
<feature type="region of interest" description="Disordered" evidence="1">
    <location>
        <begin position="382"/>
        <end position="401"/>
    </location>
</feature>
<dbReference type="PANTHER" id="PTHR21310:SF37">
    <property type="entry name" value="AMINOGLYCOSIDE PHOSPHOTRANSFERASE DOMAIN-CONTAINING PROTEIN"/>
    <property type="match status" value="1"/>
</dbReference>
<feature type="compositionally biased region" description="Basic and acidic residues" evidence="1">
    <location>
        <begin position="487"/>
        <end position="497"/>
    </location>
</feature>
<reference evidence="3 4" key="1">
    <citation type="submission" date="2024-04" db="EMBL/GenBank/DDBJ databases">
        <title>Phyllosticta paracitricarpa is synonymous to the EU quarantine fungus P. citricarpa based on phylogenomic analyses.</title>
        <authorList>
            <consortium name="Lawrence Berkeley National Laboratory"/>
            <person name="Van Ingen-Buijs V.A."/>
            <person name="Van Westerhoven A.C."/>
            <person name="Haridas S."/>
            <person name="Skiadas P."/>
            <person name="Martin F."/>
            <person name="Groenewald J.Z."/>
            <person name="Crous P.W."/>
            <person name="Seidl M.F."/>
        </authorList>
    </citation>
    <scope>NUCLEOTIDE SEQUENCE [LARGE SCALE GENOMIC DNA]</scope>
    <source>
        <strain evidence="3 4">CBS 122670</strain>
    </source>
</reference>
<name>A0ABR1L6M6_9PEZI</name>
<gene>
    <name evidence="3" type="ORF">IWX46DRAFT_617544</name>
</gene>
<dbReference type="Proteomes" id="UP001365128">
    <property type="component" value="Unassembled WGS sequence"/>
</dbReference>
<dbReference type="PANTHER" id="PTHR21310">
    <property type="entry name" value="AMINOGLYCOSIDE PHOSPHOTRANSFERASE-RELATED-RELATED"/>
    <property type="match status" value="1"/>
</dbReference>
<feature type="compositionally biased region" description="Basic and acidic residues" evidence="1">
    <location>
        <begin position="504"/>
        <end position="515"/>
    </location>
</feature>
<feature type="domain" description="Aminoglycoside phosphotransferase" evidence="2">
    <location>
        <begin position="67"/>
        <end position="329"/>
    </location>
</feature>
<evidence type="ECO:0000313" key="3">
    <source>
        <dbReference type="EMBL" id="KAK7529307.1"/>
    </source>
</evidence>